<dbReference type="AlphaFoldDB" id="A0A816PF17"/>
<sequence length="348" mass="39647">MHLEKTTSTTEETPIDARDLICPICMTIAENPYITSCCRRVFCSNDANSSQYENGCPLCRDEHFSFEQSTKHESMLEQLTLKCSCSERVLPHEYDQHLERCLNITFTCPHKMCQEKSDTKKYNSQELVNHLARAHCDEVPVLGSTYVNKKSLEQHKKASAKYNDLVATLYAELYPKMIDIKLKSSPNLNETSTILKCPSGHSLIDANRAQRKRSNGSLYSSPGFSCDICHRSFPNGQSWHCSCTRSGFDKCISCIVFQLYDIDSEVLQLAGQDNEEQLHSYRQQTSHNTVHLPRGLFRLLTGSMDDDDDDDNDETDDIVLRHGPSFLRHPSTFEGINDDEIEANLRED</sequence>
<organism evidence="1 2">
    <name type="scientific">Rotaria magnacalcarata</name>
    <dbReference type="NCBI Taxonomy" id="392030"/>
    <lineage>
        <taxon>Eukaryota</taxon>
        <taxon>Metazoa</taxon>
        <taxon>Spiralia</taxon>
        <taxon>Gnathifera</taxon>
        <taxon>Rotifera</taxon>
        <taxon>Eurotatoria</taxon>
        <taxon>Bdelloidea</taxon>
        <taxon>Philodinida</taxon>
        <taxon>Philodinidae</taxon>
        <taxon>Rotaria</taxon>
    </lineage>
</organism>
<protein>
    <recommendedName>
        <fullName evidence="3">RING-type domain-containing protein</fullName>
    </recommendedName>
</protein>
<comment type="caution">
    <text evidence="1">The sequence shown here is derived from an EMBL/GenBank/DDBJ whole genome shotgun (WGS) entry which is preliminary data.</text>
</comment>
<gene>
    <name evidence="1" type="ORF">MBJ925_LOCUS12467</name>
</gene>
<reference evidence="1" key="1">
    <citation type="submission" date="2021-02" db="EMBL/GenBank/DDBJ databases">
        <authorList>
            <person name="Nowell W R."/>
        </authorList>
    </citation>
    <scope>NUCLEOTIDE SEQUENCE</scope>
</reference>
<proteinExistence type="predicted"/>
<accession>A0A816PF17</accession>
<evidence type="ECO:0000313" key="2">
    <source>
        <dbReference type="Proteomes" id="UP000663824"/>
    </source>
</evidence>
<dbReference type="EMBL" id="CAJNRE010005637">
    <property type="protein sequence ID" value="CAF2047765.1"/>
    <property type="molecule type" value="Genomic_DNA"/>
</dbReference>
<dbReference type="Proteomes" id="UP000663824">
    <property type="component" value="Unassembled WGS sequence"/>
</dbReference>
<evidence type="ECO:0000313" key="1">
    <source>
        <dbReference type="EMBL" id="CAF2047765.1"/>
    </source>
</evidence>
<name>A0A816PF17_9BILA</name>
<dbReference type="SUPFAM" id="SSF57850">
    <property type="entry name" value="RING/U-box"/>
    <property type="match status" value="2"/>
</dbReference>
<evidence type="ECO:0008006" key="3">
    <source>
        <dbReference type="Google" id="ProtNLM"/>
    </source>
</evidence>
<dbReference type="InterPro" id="IPR013083">
    <property type="entry name" value="Znf_RING/FYVE/PHD"/>
</dbReference>
<dbReference type="Gene3D" id="3.30.40.10">
    <property type="entry name" value="Zinc/RING finger domain, C3HC4 (zinc finger)"/>
    <property type="match status" value="1"/>
</dbReference>